<reference evidence="4" key="3">
    <citation type="journal article" date="2015" name="PLoS ONE">
        <title>Comprehensive Evaluation of Toxoplasma gondii VEG and Neospora caninum LIV Genomes with Tachyzoite Stage Transcriptome and Proteome Defines Novel Transcript Features.</title>
        <authorList>
            <person name="Ramaprasad A."/>
            <person name="Mourier T."/>
            <person name="Naeem R."/>
            <person name="Malas T.B."/>
            <person name="Moussa E."/>
            <person name="Panigrahi A."/>
            <person name="Vermont S.J."/>
            <person name="Otto T.D."/>
            <person name="Wastling J."/>
            <person name="Pain A."/>
        </authorList>
    </citation>
    <scope>NUCLEOTIDE SEQUENCE</scope>
    <source>
        <strain evidence="4">Liverpool</strain>
    </source>
</reference>
<keyword evidence="1" id="KW-0732">Signal</keyword>
<name>F0JAX2_NEOCL</name>
<sequence length="422" mass="43720">MSSRQLAAMAGTRAGISYWRVARTLFLVGAVLASSAVLGSKGQSDEASPPTCTTGGATKGISVTVDTNTKTATFVCDTGINNVLPSPGETPLTKYYANKTLEDGEEELATFFGEGSQATIVTPQGDTGGKSTVELMLRKLPERMKIIYFGCSNKAASGEAGTLAVATVATGIQSQPMASAGGSGGSAIALGAGSRRLMVADSAPYEALRRSVGRKSPQDGTTAAQKCIVKVTVPADPSASSNHPNQLASRNFRSLSFSLSGGRVCHCTPGCYSPMRAACTVAKQNMDLEITNESKSVSFQCDTDIDNLTPEKSSDLIFDESCQEQVKLSEKLPSASLTKTNSGYTFSVEELPETAATFCYKCSAAAADRKEPPAEESTACNVKINVSAADLDSAASSVATTGSVPLLTSGLAISFVVLPVVF</sequence>
<evidence type="ECO:0000259" key="2">
    <source>
        <dbReference type="Pfam" id="PF04092"/>
    </source>
</evidence>
<dbReference type="VEuPathDB" id="ToxoDB:NCLIV_069002"/>
<dbReference type="EMBL" id="LN714488">
    <property type="protein sequence ID" value="CEL71238.1"/>
    <property type="molecule type" value="Genomic_DNA"/>
</dbReference>
<feature type="signal peptide" evidence="1">
    <location>
        <begin position="1"/>
        <end position="33"/>
    </location>
</feature>
<evidence type="ECO:0000313" key="4">
    <source>
        <dbReference type="EMBL" id="CEL71238.1"/>
    </source>
</evidence>
<dbReference type="InterPro" id="IPR036755">
    <property type="entry name" value="SRS_dom_sf"/>
</dbReference>
<reference evidence="3" key="1">
    <citation type="submission" date="2011-03" db="EMBL/GenBank/DDBJ databases">
        <title>Comparative genomics and transcriptomics of Neospora caninum and Toxoplasma gondii.</title>
        <authorList>
            <person name="Reid A.J."/>
            <person name="Sohal A."/>
            <person name="Harris D."/>
            <person name="Quail M."/>
            <person name="Sanders M."/>
            <person name="Berriman M."/>
            <person name="Wastling J.M."/>
            <person name="Pain A."/>
        </authorList>
    </citation>
    <scope>NUCLEOTIDE SEQUENCE</scope>
    <source>
        <strain evidence="3">Liverpool</strain>
    </source>
</reference>
<evidence type="ECO:0000313" key="3">
    <source>
        <dbReference type="EMBL" id="CCA30025.1"/>
    </source>
</evidence>
<dbReference type="Pfam" id="PF04092">
    <property type="entry name" value="SAG"/>
    <property type="match status" value="2"/>
</dbReference>
<gene>
    <name evidence="4" type="ORF">BN1204_069002</name>
    <name evidence="3" type="ORF">NCLIV_069002</name>
</gene>
<dbReference type="SUPFAM" id="SSF74877">
    <property type="entry name" value="Major surface antigen p30, SAG1"/>
    <property type="match status" value="2"/>
</dbReference>
<dbReference type="InterPro" id="IPR007226">
    <property type="entry name" value="SRS_dom"/>
</dbReference>
<feature type="chain" id="PRO_5007654970" evidence="1">
    <location>
        <begin position="34"/>
        <end position="422"/>
    </location>
</feature>
<feature type="domain" description="SRS" evidence="2">
    <location>
        <begin position="279"/>
        <end position="386"/>
    </location>
</feature>
<accession>F0JAX2</accession>
<proteinExistence type="predicted"/>
<dbReference type="AlphaFoldDB" id="F0JAX2"/>
<organism>
    <name type="scientific">Neospora caninum (strain Liverpool)</name>
    <dbReference type="NCBI Taxonomy" id="572307"/>
    <lineage>
        <taxon>Eukaryota</taxon>
        <taxon>Sar</taxon>
        <taxon>Alveolata</taxon>
        <taxon>Apicomplexa</taxon>
        <taxon>Conoidasida</taxon>
        <taxon>Coccidia</taxon>
        <taxon>Eucoccidiorida</taxon>
        <taxon>Eimeriorina</taxon>
        <taxon>Sarcocystidae</taxon>
        <taxon>Neospora</taxon>
    </lineage>
</organism>
<feature type="domain" description="SRS" evidence="2">
    <location>
        <begin position="51"/>
        <end position="159"/>
    </location>
</feature>
<dbReference type="EMBL" id="CADU01000271">
    <property type="protein sequence ID" value="CCA30025.1"/>
    <property type="molecule type" value="Genomic_DNA"/>
</dbReference>
<protein>
    <submittedName>
        <fullName evidence="3">SRS domain-containing protein</fullName>
    </submittedName>
</protein>
<reference evidence="3" key="2">
    <citation type="submission" date="2011-03" db="EMBL/GenBank/DDBJ databases">
        <authorList>
            <person name="Aslett M."/>
        </authorList>
    </citation>
    <scope>NUCLEOTIDE SEQUENCE</scope>
    <source>
        <strain evidence="3">Liverpool</strain>
    </source>
</reference>
<evidence type="ECO:0000256" key="1">
    <source>
        <dbReference type="SAM" id="SignalP"/>
    </source>
</evidence>
<dbReference type="GO" id="GO:0016020">
    <property type="term" value="C:membrane"/>
    <property type="evidence" value="ECO:0007669"/>
    <property type="project" value="InterPro"/>
</dbReference>
<dbReference type="Gene3D" id="2.60.40.1320">
    <property type="entry name" value="SRS domain"/>
    <property type="match status" value="2"/>
</dbReference>